<dbReference type="VEuPathDB" id="FungiDB:UMAG_10614"/>
<dbReference type="STRING" id="237631.A0A0D1CX83"/>
<dbReference type="GO" id="GO:0036261">
    <property type="term" value="P:7-methylguanosine cap hypermethylation"/>
    <property type="evidence" value="ECO:0000318"/>
    <property type="project" value="GO_Central"/>
</dbReference>
<dbReference type="EMBL" id="CM003141">
    <property type="protein sequence ID" value="KIS70983.1"/>
    <property type="molecule type" value="Genomic_DNA"/>
</dbReference>
<evidence type="ECO:0000256" key="4">
    <source>
        <dbReference type="ARBA" id="ARBA00048740"/>
    </source>
</evidence>
<comment type="catalytic activity">
    <reaction evidence="4">
        <text>a 5'-end (N(7)-methyl 5'-triphosphoguanosine)-ribonucleoside in snoRNA + S-adenosyl-L-methionine = a 5'-end (N(2),N(7)-dimethyl 5'-triphosphoguanosine)-ribonucleoside in snoRNA + S-adenosyl-L-homocysteine + H(+)</text>
        <dbReference type="Rhea" id="RHEA:78475"/>
        <dbReference type="Rhea" id="RHEA-COMP:19086"/>
        <dbReference type="Rhea" id="RHEA-COMP:19088"/>
        <dbReference type="ChEBI" id="CHEBI:15378"/>
        <dbReference type="ChEBI" id="CHEBI:57856"/>
        <dbReference type="ChEBI" id="CHEBI:59789"/>
        <dbReference type="ChEBI" id="CHEBI:156461"/>
        <dbReference type="ChEBI" id="CHEBI:172880"/>
    </reaction>
    <physiologicalReaction direction="left-to-right" evidence="4">
        <dbReference type="Rhea" id="RHEA:78476"/>
    </physiologicalReaction>
</comment>
<dbReference type="InParanoid" id="A0A0D1CX83"/>
<evidence type="ECO:0000256" key="7">
    <source>
        <dbReference type="ARBA" id="ARBA00049790"/>
    </source>
</evidence>
<dbReference type="InterPro" id="IPR029063">
    <property type="entry name" value="SAM-dependent_MTases_sf"/>
</dbReference>
<evidence type="ECO:0000256" key="6">
    <source>
        <dbReference type="ARBA" id="ARBA00049075"/>
    </source>
</evidence>
<dbReference type="Gene3D" id="3.40.50.150">
    <property type="entry name" value="Vaccinia Virus protein VP39"/>
    <property type="match status" value="1"/>
</dbReference>
<proteinExistence type="inferred from homology"/>
<reference evidence="9 10" key="1">
    <citation type="journal article" date="2006" name="Nature">
        <title>Insights from the genome of the biotrophic fungal plant pathogen Ustilago maydis.</title>
        <authorList>
            <person name="Kamper J."/>
            <person name="Kahmann R."/>
            <person name="Bolker M."/>
            <person name="Ma L.J."/>
            <person name="Brefort T."/>
            <person name="Saville B.J."/>
            <person name="Banuett F."/>
            <person name="Kronstad J.W."/>
            <person name="Gold S.E."/>
            <person name="Muller O."/>
            <person name="Perlin M.H."/>
            <person name="Wosten H.A."/>
            <person name="de Vries R."/>
            <person name="Ruiz-Herrera J."/>
            <person name="Reynaga-Pena C.G."/>
            <person name="Snetselaar K."/>
            <person name="McCann M."/>
            <person name="Perez-Martin J."/>
            <person name="Feldbrugge M."/>
            <person name="Basse C.W."/>
            <person name="Steinberg G."/>
            <person name="Ibeas J.I."/>
            <person name="Holloman W."/>
            <person name="Guzman P."/>
            <person name="Farman M."/>
            <person name="Stajich J.E."/>
            <person name="Sentandreu R."/>
            <person name="Gonzalez-Prieto J.M."/>
            <person name="Kennell J.C."/>
            <person name="Molina L."/>
            <person name="Schirawski J."/>
            <person name="Mendoza-Mendoza A."/>
            <person name="Greilinger D."/>
            <person name="Munch K."/>
            <person name="Rossel N."/>
            <person name="Scherer M."/>
            <person name="Vranes M."/>
            <person name="Ladendorf O."/>
            <person name="Vincon V."/>
            <person name="Fuchs U."/>
            <person name="Sandrock B."/>
            <person name="Meng S."/>
            <person name="Ho E.C."/>
            <person name="Cahill M.J."/>
            <person name="Boyce K.J."/>
            <person name="Klose J."/>
            <person name="Klosterman S.J."/>
            <person name="Deelstra H.J."/>
            <person name="Ortiz-Castellanos L."/>
            <person name="Li W."/>
            <person name="Sanchez-Alonso P."/>
            <person name="Schreier P.H."/>
            <person name="Hauser-Hahn I."/>
            <person name="Vaupel M."/>
            <person name="Koopmann E."/>
            <person name="Friedrich G."/>
            <person name="Voss H."/>
            <person name="Schluter T."/>
            <person name="Margolis J."/>
            <person name="Platt D."/>
            <person name="Swimmer C."/>
            <person name="Gnirke A."/>
            <person name="Chen F."/>
            <person name="Vysotskaia V."/>
            <person name="Mannhaupt G."/>
            <person name="Guldener U."/>
            <person name="Munsterkotter M."/>
            <person name="Haase D."/>
            <person name="Oesterheld M."/>
            <person name="Mewes H.W."/>
            <person name="Mauceli E.W."/>
            <person name="DeCaprio D."/>
            <person name="Wade C.M."/>
            <person name="Butler J."/>
            <person name="Young S."/>
            <person name="Jaffe D.B."/>
            <person name="Calvo S."/>
            <person name="Nusbaum C."/>
            <person name="Galagan J."/>
            <person name="Birren B.W."/>
        </authorList>
    </citation>
    <scope>NUCLEOTIDE SEQUENCE [LARGE SCALE GENOMIC DNA]</scope>
    <source>
        <strain evidence="10">DSM 14603 / FGSC 9021 / UM521</strain>
    </source>
</reference>
<comment type="similarity">
    <text evidence="2">Belongs to the methyltransferase superfamily. Trimethylguanosine synthase family.</text>
</comment>
<evidence type="ECO:0000256" key="1">
    <source>
        <dbReference type="ARBA" id="ARBA00018517"/>
    </source>
</evidence>
<dbReference type="FunCoup" id="A0A0D1CX83">
    <property type="interactions" value="204"/>
</dbReference>
<dbReference type="InterPro" id="IPR019012">
    <property type="entry name" value="RNA_cap_Gua-N2-MeTrfase"/>
</dbReference>
<evidence type="ECO:0000256" key="5">
    <source>
        <dbReference type="ARBA" id="ARBA00048763"/>
    </source>
</evidence>
<dbReference type="eggNOG" id="KOG2730">
    <property type="taxonomic scope" value="Eukaryota"/>
</dbReference>
<comment type="catalytic activity">
    <reaction evidence="5">
        <text>a 5'-end (N(2),N(7)-dimethyl 5'-triphosphoguanosine)-ribonucleoside in snRNA + S-adenosyl-L-methionine = a 5'-end (N(2),N(2),N(7)-trimethyl 5'-triphosphoguanosine)-ribonucleoside in snRNA + S-adenosyl-L-homocysteine + H(+)</text>
        <dbReference type="Rhea" id="RHEA:78479"/>
        <dbReference type="Rhea" id="RHEA-COMP:19087"/>
        <dbReference type="Rhea" id="RHEA-COMP:19089"/>
        <dbReference type="ChEBI" id="CHEBI:15378"/>
        <dbReference type="ChEBI" id="CHEBI:57856"/>
        <dbReference type="ChEBI" id="CHEBI:59789"/>
        <dbReference type="ChEBI" id="CHEBI:167623"/>
        <dbReference type="ChEBI" id="CHEBI:172880"/>
    </reaction>
    <physiologicalReaction direction="left-to-right" evidence="5">
        <dbReference type="Rhea" id="RHEA:78480"/>
    </physiologicalReaction>
</comment>
<evidence type="ECO:0000313" key="9">
    <source>
        <dbReference type="EMBL" id="KIS70983.1"/>
    </source>
</evidence>
<dbReference type="KEGG" id="uma:UMAG_10614"/>
<accession>A0A0D1CX83</accession>
<keyword evidence="10" id="KW-1185">Reference proteome</keyword>
<dbReference type="GO" id="GO:0005634">
    <property type="term" value="C:nucleus"/>
    <property type="evidence" value="ECO:0000318"/>
    <property type="project" value="GO_Central"/>
</dbReference>
<feature type="region of interest" description="Disordered" evidence="8">
    <location>
        <begin position="1"/>
        <end position="28"/>
    </location>
</feature>
<dbReference type="PANTHER" id="PTHR14741:SF32">
    <property type="entry name" value="TRIMETHYLGUANOSINE SYNTHASE"/>
    <property type="match status" value="1"/>
</dbReference>
<protein>
    <recommendedName>
        <fullName evidence="1">Trimethylguanosine synthase</fullName>
    </recommendedName>
    <alternativeName>
        <fullName evidence="7">Cap-specific guanine-N(2) methyltransferase</fullName>
    </alternativeName>
</protein>
<dbReference type="CDD" id="cd02440">
    <property type="entry name" value="AdoMet_MTases"/>
    <property type="match status" value="1"/>
</dbReference>
<organism evidence="9 10">
    <name type="scientific">Mycosarcoma maydis</name>
    <name type="common">Corn smut fungus</name>
    <name type="synonym">Ustilago maydis</name>
    <dbReference type="NCBI Taxonomy" id="5270"/>
    <lineage>
        <taxon>Eukaryota</taxon>
        <taxon>Fungi</taxon>
        <taxon>Dikarya</taxon>
        <taxon>Basidiomycota</taxon>
        <taxon>Ustilaginomycotina</taxon>
        <taxon>Ustilaginomycetes</taxon>
        <taxon>Ustilaginales</taxon>
        <taxon>Ustilaginaceae</taxon>
        <taxon>Mycosarcoma</taxon>
    </lineage>
</organism>
<dbReference type="RefSeq" id="XP_011387348.1">
    <property type="nucleotide sequence ID" value="XM_011389046.1"/>
</dbReference>
<dbReference type="OrthoDB" id="194443at2759"/>
<gene>
    <name evidence="9" type="ORF">UMAG_10614</name>
</gene>
<dbReference type="GeneID" id="23566616"/>
<comment type="catalytic activity">
    <reaction evidence="6">
        <text>a 5'-end (N(7)-methyl 5'-triphosphoguanosine)-ribonucleoside in snRNA + S-adenosyl-L-methionine = a 5'-end (N(2),N(7)-dimethyl 5'-triphosphoguanosine)-ribonucleoside in snRNA + S-adenosyl-L-homocysteine + H(+)</text>
        <dbReference type="Rhea" id="RHEA:78471"/>
        <dbReference type="Rhea" id="RHEA-COMP:19085"/>
        <dbReference type="Rhea" id="RHEA-COMP:19087"/>
        <dbReference type="ChEBI" id="CHEBI:15378"/>
        <dbReference type="ChEBI" id="CHEBI:57856"/>
        <dbReference type="ChEBI" id="CHEBI:59789"/>
        <dbReference type="ChEBI" id="CHEBI:156461"/>
        <dbReference type="ChEBI" id="CHEBI:172880"/>
    </reaction>
    <physiologicalReaction direction="left-to-right" evidence="6">
        <dbReference type="Rhea" id="RHEA:78472"/>
    </physiologicalReaction>
</comment>
<name>A0A0D1CX83_MYCMD</name>
<comment type="catalytic activity">
    <reaction evidence="3">
        <text>a 5'-end (N(2),N(7)-dimethyl 5'-triphosphoguanosine)-ribonucleoside in snoRNA + S-adenosyl-L-methionine = a 5'-end (N(2),N(2),N(7)-trimethyl 5'-triphosphoguanosine)-ribonucleoside in snoRNA + S-adenosyl-L-homocysteine + H(+)</text>
        <dbReference type="Rhea" id="RHEA:78507"/>
        <dbReference type="Rhea" id="RHEA-COMP:19088"/>
        <dbReference type="Rhea" id="RHEA-COMP:19090"/>
        <dbReference type="ChEBI" id="CHEBI:15378"/>
        <dbReference type="ChEBI" id="CHEBI:57856"/>
        <dbReference type="ChEBI" id="CHEBI:59789"/>
        <dbReference type="ChEBI" id="CHEBI:167623"/>
        <dbReference type="ChEBI" id="CHEBI:172880"/>
    </reaction>
    <physiologicalReaction direction="left-to-right" evidence="3">
        <dbReference type="Rhea" id="RHEA:78508"/>
    </physiologicalReaction>
</comment>
<sequence length="344" mass="38421">MPKKRKRTSTGASVQHLDTDHTSSSPSKHLNLSAYHPDLDLASFPASSQSLYRSLLPHSLVHPSAFPPKLLKYWRHRHSLFSLYSSGCLLDEQSWYSVTPESVAFRIAKRCATDGVIVDLFTGAGGNAIQFAMTCAKVIAVELDELKLNMAQWNAEVYGVKDRILFIHGDSLQLLDTLLTWRKQSPSISHQQDEQVWNGIKSSDLDAVHAVFLSPPWGGIDYAQPTTTDQNPDTTSTSTSYSLTSIQPVDGATLFSRVCQAFHTTNIAYYLPRNTSLQQLSHLALQLDRPCKLASSTTQNVNHNNNLKVEYQYVDHGRKLSSLTAYYGALATDWDDSTDDWRQT</sequence>
<evidence type="ECO:0000256" key="2">
    <source>
        <dbReference type="ARBA" id="ARBA00025783"/>
    </source>
</evidence>
<dbReference type="GO" id="GO:0071164">
    <property type="term" value="F:RNA cap trimethylguanosine synthase activity"/>
    <property type="evidence" value="ECO:0000318"/>
    <property type="project" value="GO_Central"/>
</dbReference>
<evidence type="ECO:0000256" key="3">
    <source>
        <dbReference type="ARBA" id="ARBA00047418"/>
    </source>
</evidence>
<dbReference type="AlphaFoldDB" id="A0A0D1CX83"/>
<evidence type="ECO:0000256" key="8">
    <source>
        <dbReference type="SAM" id="MobiDB-lite"/>
    </source>
</evidence>
<dbReference type="PANTHER" id="PTHR14741">
    <property type="entry name" value="S-ADENOSYLMETHIONINE-DEPENDENT METHYLTRANSFERASE RELATED"/>
    <property type="match status" value="1"/>
</dbReference>
<dbReference type="FunFam" id="3.40.50.150:FF:000432">
    <property type="entry name" value="Unplaced genomic scaffold supercont2.10, whole genome shotgun sequence"/>
    <property type="match status" value="1"/>
</dbReference>
<dbReference type="SUPFAM" id="SSF53335">
    <property type="entry name" value="S-adenosyl-L-methionine-dependent methyltransferases"/>
    <property type="match status" value="1"/>
</dbReference>
<dbReference type="Proteomes" id="UP000000561">
    <property type="component" value="Chromosome 2"/>
</dbReference>
<evidence type="ECO:0000313" key="10">
    <source>
        <dbReference type="Proteomes" id="UP000000561"/>
    </source>
</evidence>
<dbReference type="Pfam" id="PF09445">
    <property type="entry name" value="Methyltransf_15"/>
    <property type="match status" value="1"/>
</dbReference>